<dbReference type="GO" id="GO:0008202">
    <property type="term" value="P:steroid metabolic process"/>
    <property type="evidence" value="ECO:0007669"/>
    <property type="project" value="TreeGrafter"/>
</dbReference>
<dbReference type="InterPro" id="IPR020904">
    <property type="entry name" value="Sc_DH/Rdtase_CS"/>
</dbReference>
<dbReference type="InterPro" id="IPR057326">
    <property type="entry name" value="KR_dom"/>
</dbReference>
<dbReference type="InterPro" id="IPR036291">
    <property type="entry name" value="NAD(P)-bd_dom_sf"/>
</dbReference>
<accession>A0A1U7HWX9</accession>
<evidence type="ECO:0000259" key="3">
    <source>
        <dbReference type="SMART" id="SM00822"/>
    </source>
</evidence>
<organism evidence="4 5">
    <name type="scientific">Chroogloeocystis siderophila 5.2 s.c.1</name>
    <dbReference type="NCBI Taxonomy" id="247279"/>
    <lineage>
        <taxon>Bacteria</taxon>
        <taxon>Bacillati</taxon>
        <taxon>Cyanobacteriota</taxon>
        <taxon>Cyanophyceae</taxon>
        <taxon>Oscillatoriophycideae</taxon>
        <taxon>Chroococcales</taxon>
        <taxon>Chroococcaceae</taxon>
        <taxon>Chroogloeocystis</taxon>
    </lineage>
</organism>
<name>A0A1U7HWX9_9CHRO</name>
<dbReference type="Pfam" id="PF00106">
    <property type="entry name" value="adh_short"/>
    <property type="match status" value="1"/>
</dbReference>
<dbReference type="STRING" id="247279.NIES1031_05900"/>
<dbReference type="AlphaFoldDB" id="A0A1U7HWX9"/>
<dbReference type="GO" id="GO:0016491">
    <property type="term" value="F:oxidoreductase activity"/>
    <property type="evidence" value="ECO:0007669"/>
    <property type="project" value="TreeGrafter"/>
</dbReference>
<reference evidence="4 5" key="1">
    <citation type="submission" date="2016-11" db="EMBL/GenBank/DDBJ databases">
        <title>Draft Genome Sequences of Nine Cyanobacterial Strains from Diverse Habitats.</title>
        <authorList>
            <person name="Zhu T."/>
            <person name="Hou S."/>
            <person name="Lu X."/>
            <person name="Hess W.R."/>
        </authorList>
    </citation>
    <scope>NUCLEOTIDE SEQUENCE [LARGE SCALE GENOMIC DNA]</scope>
    <source>
        <strain evidence="4 5">5.2 s.c.1</strain>
    </source>
</reference>
<comment type="similarity">
    <text evidence="1 2">Belongs to the short-chain dehydrogenases/reductases (SDR) family.</text>
</comment>
<dbReference type="CDD" id="cd05374">
    <property type="entry name" value="17beta-HSD-like_SDR_c"/>
    <property type="match status" value="1"/>
</dbReference>
<dbReference type="PANTHER" id="PTHR43313">
    <property type="entry name" value="SHORT-CHAIN DEHYDROGENASE/REDUCTASE FAMILY 9C"/>
    <property type="match status" value="1"/>
</dbReference>
<dbReference type="InterPro" id="IPR002347">
    <property type="entry name" value="SDR_fam"/>
</dbReference>
<dbReference type="PRINTS" id="PR00081">
    <property type="entry name" value="GDHRDH"/>
</dbReference>
<dbReference type="PROSITE" id="PS00061">
    <property type="entry name" value="ADH_SHORT"/>
    <property type="match status" value="1"/>
</dbReference>
<dbReference type="OrthoDB" id="9775296at2"/>
<dbReference type="PROSITE" id="PS51257">
    <property type="entry name" value="PROKAR_LIPOPROTEIN"/>
    <property type="match status" value="1"/>
</dbReference>
<dbReference type="Proteomes" id="UP000185984">
    <property type="component" value="Unassembled WGS sequence"/>
</dbReference>
<evidence type="ECO:0000313" key="4">
    <source>
        <dbReference type="EMBL" id="OKH28104.1"/>
    </source>
</evidence>
<keyword evidence="5" id="KW-1185">Reference proteome</keyword>
<dbReference type="SMART" id="SM00822">
    <property type="entry name" value="PKS_KR"/>
    <property type="match status" value="1"/>
</dbReference>
<comment type="caution">
    <text evidence="4">The sequence shown here is derived from an EMBL/GenBank/DDBJ whole genome shotgun (WGS) entry which is preliminary data.</text>
</comment>
<dbReference type="EMBL" id="MRCC01000004">
    <property type="protein sequence ID" value="OKH28104.1"/>
    <property type="molecule type" value="Genomic_DNA"/>
</dbReference>
<dbReference type="PRINTS" id="PR00080">
    <property type="entry name" value="SDRFAMILY"/>
</dbReference>
<feature type="domain" description="Ketoreductase" evidence="3">
    <location>
        <begin position="7"/>
        <end position="189"/>
    </location>
</feature>
<evidence type="ECO:0000256" key="1">
    <source>
        <dbReference type="ARBA" id="ARBA00006484"/>
    </source>
</evidence>
<protein>
    <submittedName>
        <fullName evidence="4">Short-chain dehydrogenase/reductase</fullName>
    </submittedName>
</protein>
<dbReference type="Gene3D" id="3.40.50.720">
    <property type="entry name" value="NAD(P)-binding Rossmann-like Domain"/>
    <property type="match status" value="1"/>
</dbReference>
<evidence type="ECO:0000256" key="2">
    <source>
        <dbReference type="RuleBase" id="RU000363"/>
    </source>
</evidence>
<dbReference type="PANTHER" id="PTHR43313:SF1">
    <property type="entry name" value="3BETA-HYDROXYSTEROID DEHYDROGENASE DHS-16"/>
    <property type="match status" value="1"/>
</dbReference>
<evidence type="ECO:0000313" key="5">
    <source>
        <dbReference type="Proteomes" id="UP000185984"/>
    </source>
</evidence>
<proteinExistence type="inferred from homology"/>
<sequence>MTQIRQGAVVVTGASTGIGAACALRLDHLGFQVFAGVRRKEDAQALQAKASPQLMPIFLDVTDLDSITAAMHKVAIAVGNSGLIGLVNNAGIAVGAPLEFIPITEFRKQLEVNVTGQLAVTQAFLPLLRLAKGRIVNMGSITGRSATPFLGAYSASKFALEALTDALRLELRPWGIWVAIIEPGAISTPIWQKSLSQADTLQQSLPQPAHELYGQAMKTASKGAATLAQKGISPDKVAQAVVRALTAKRPKTRYLVGQDARIRAMLSFLPDRIVDELTAKAMNLE</sequence>
<gene>
    <name evidence="4" type="ORF">NIES1031_05900</name>
</gene>
<dbReference type="SUPFAM" id="SSF51735">
    <property type="entry name" value="NAD(P)-binding Rossmann-fold domains"/>
    <property type="match status" value="1"/>
</dbReference>
<dbReference type="RefSeq" id="WP_073548559.1">
    <property type="nucleotide sequence ID" value="NZ_CAWMVK010000034.1"/>
</dbReference>